<reference evidence="8 9" key="1">
    <citation type="journal article" date="2023" name="Res Sq">
        <title>Genomic and morphological characterization of Knufia obscura isolated from the Mars 2020 spacecraft assembly facility.</title>
        <authorList>
            <person name="Chander A.M."/>
            <person name="Teixeira M.M."/>
            <person name="Singh N.K."/>
            <person name="Williams M.P."/>
            <person name="Parker C.W."/>
            <person name="Leo P."/>
            <person name="Stajich J.E."/>
            <person name="Torok T."/>
            <person name="Tighe S."/>
            <person name="Mason C.E."/>
            <person name="Venkateswaran K."/>
        </authorList>
    </citation>
    <scope>NUCLEOTIDE SEQUENCE [LARGE SCALE GENOMIC DNA]</scope>
    <source>
        <strain evidence="8 9">CCFEE 5817</strain>
    </source>
</reference>
<keyword evidence="9" id="KW-1185">Reference proteome</keyword>
<dbReference type="RefSeq" id="XP_064731883.1">
    <property type="nucleotide sequence ID" value="XM_064871503.1"/>
</dbReference>
<evidence type="ECO:0000313" key="9">
    <source>
        <dbReference type="Proteomes" id="UP001334248"/>
    </source>
</evidence>
<dbReference type="SUPFAM" id="SSF56112">
    <property type="entry name" value="Protein kinase-like (PK-like)"/>
    <property type="match status" value="1"/>
</dbReference>
<dbReference type="Proteomes" id="UP001334248">
    <property type="component" value="Unassembled WGS sequence"/>
</dbReference>
<dbReference type="PANTHER" id="PTHR36091:SF1">
    <property type="entry name" value="ALTERED INHERITANCE OF MITOCHONDRIA PROTEIN 9, MITOCHONDRIAL"/>
    <property type="match status" value="1"/>
</dbReference>
<evidence type="ECO:0000256" key="2">
    <source>
        <dbReference type="ARBA" id="ARBA00005543"/>
    </source>
</evidence>
<comment type="similarity">
    <text evidence="2">Belongs to the AIM9 family.</text>
</comment>
<evidence type="ECO:0000256" key="3">
    <source>
        <dbReference type="ARBA" id="ARBA00016197"/>
    </source>
</evidence>
<dbReference type="InterPro" id="IPR011009">
    <property type="entry name" value="Kinase-like_dom_sf"/>
</dbReference>
<evidence type="ECO:0000259" key="7">
    <source>
        <dbReference type="Pfam" id="PF01636"/>
    </source>
</evidence>
<feature type="domain" description="Aminoglycoside phosphotransferase" evidence="7">
    <location>
        <begin position="13"/>
        <end position="242"/>
    </location>
</feature>
<proteinExistence type="inferred from homology"/>
<dbReference type="EMBL" id="JAVHJV010000003">
    <property type="protein sequence ID" value="KAK5943793.1"/>
    <property type="molecule type" value="Genomic_DNA"/>
</dbReference>
<evidence type="ECO:0000256" key="6">
    <source>
        <dbReference type="ARBA" id="ARBA00031849"/>
    </source>
</evidence>
<dbReference type="InterPro" id="IPR002575">
    <property type="entry name" value="Aminoglycoside_PTrfase"/>
</dbReference>
<evidence type="ECO:0000256" key="1">
    <source>
        <dbReference type="ARBA" id="ARBA00004173"/>
    </source>
</evidence>
<evidence type="ECO:0000256" key="4">
    <source>
        <dbReference type="ARBA" id="ARBA00022946"/>
    </source>
</evidence>
<comment type="caution">
    <text evidence="8">The sequence shown here is derived from an EMBL/GenBank/DDBJ whole genome shotgun (WGS) entry which is preliminary data.</text>
</comment>
<comment type="subcellular location">
    <subcellularLocation>
        <location evidence="1">Mitochondrion</location>
    </subcellularLocation>
</comment>
<accession>A0ABR0RU38</accession>
<name>A0ABR0RU38_9EURO</name>
<dbReference type="GeneID" id="89996523"/>
<dbReference type="Pfam" id="PF01636">
    <property type="entry name" value="APH"/>
    <property type="match status" value="1"/>
</dbReference>
<evidence type="ECO:0000313" key="8">
    <source>
        <dbReference type="EMBL" id="KAK5943793.1"/>
    </source>
</evidence>
<evidence type="ECO:0000256" key="5">
    <source>
        <dbReference type="ARBA" id="ARBA00023128"/>
    </source>
</evidence>
<gene>
    <name evidence="8" type="ORF">PMZ80_003074</name>
</gene>
<keyword evidence="5" id="KW-0496">Mitochondrion</keyword>
<keyword evidence="4" id="KW-0809">Transit peptide</keyword>
<sequence length="439" mass="49152">MPFPKSVPRQCATESEAAVLDFVRSHTSLPVPNVLAWNSDSSNPVGAEYLVLGKVAGRQLNEVWDEMTGRQRFRLVTCLAQFDAELSKIRFPAYGSLYYRATSKEKTVALPPDIDPKHQYCVGPVVSPGTGASITRHEGDLDNMSGPWYDLTALGATRAQLGIWNLSHGETKAVRGPHFGSREEHLHLLTAAQDVIATLAPLLKNFASPVLWHPDLHMGNVFVSEEDYTKVVGLIDWQFTTILPTLTQAQWPLLLTVPDDYEIGPSVPKPPAGINETDPDEQKALREKYEESVLAKCYEIALNKANPNTGSVLSESPEAVRQLFLLCPDTYKDGIVPLRDCLIKISKSWEASEFPGSCPIQFTSGELSTHHEQLTEYDDWRSLRQYTFDVLSTDEEGWVPPQLTFEAIRAHERKLFQLYMNSQESGITEEKAKSLWFFS</sequence>
<dbReference type="InterPro" id="IPR051035">
    <property type="entry name" value="Mito_inheritance_9"/>
</dbReference>
<organism evidence="8 9">
    <name type="scientific">Knufia obscura</name>
    <dbReference type="NCBI Taxonomy" id="1635080"/>
    <lineage>
        <taxon>Eukaryota</taxon>
        <taxon>Fungi</taxon>
        <taxon>Dikarya</taxon>
        <taxon>Ascomycota</taxon>
        <taxon>Pezizomycotina</taxon>
        <taxon>Eurotiomycetes</taxon>
        <taxon>Chaetothyriomycetidae</taxon>
        <taxon>Chaetothyriales</taxon>
        <taxon>Trichomeriaceae</taxon>
        <taxon>Knufia</taxon>
    </lineage>
</organism>
<dbReference type="Gene3D" id="3.90.1200.10">
    <property type="match status" value="1"/>
</dbReference>
<dbReference type="PANTHER" id="PTHR36091">
    <property type="entry name" value="ALTERED INHERITANCE OF MITOCHONDRIA PROTEIN 9, MITOCHONDRIAL"/>
    <property type="match status" value="1"/>
</dbReference>
<protein>
    <recommendedName>
        <fullName evidence="3">Altered inheritance of mitochondria protein 9, mitochondrial</fullName>
    </recommendedName>
    <alternativeName>
        <fullName evidence="6">Found in mitochondrial proteome protein 29</fullName>
    </alternativeName>
</protein>